<name>A0A0U0T9J1_MYCTX</name>
<dbReference type="EMBL" id="CSAE01000278">
    <property type="protein sequence ID" value="COW01237.1"/>
    <property type="molecule type" value="Genomic_DNA"/>
</dbReference>
<reference evidence="4 5" key="1">
    <citation type="submission" date="2015-03" db="EMBL/GenBank/DDBJ databases">
        <authorList>
            <consortium name="Pathogen Informatics"/>
        </authorList>
    </citation>
    <scope>NUCLEOTIDE SEQUENCE [LARGE SCALE GENOMIC DNA]</scope>
    <source>
        <strain evidence="4">K00500041</strain>
        <strain evidence="5">N09902308</strain>
    </source>
</reference>
<sequence length="91" mass="9800">MAHNQFRHGVRSAPQCGHPADPVETRPFGLQLGKRAQVVAKVGVAALHHIPMRVGEFGLQRDDAVRGFGMVTALAPVHQAEHPGDVPRVGR</sequence>
<organism evidence="2 4">
    <name type="scientific">Mycobacterium tuberculosis</name>
    <dbReference type="NCBI Taxonomy" id="1773"/>
    <lineage>
        <taxon>Bacteria</taxon>
        <taxon>Bacillati</taxon>
        <taxon>Actinomycetota</taxon>
        <taxon>Actinomycetes</taxon>
        <taxon>Mycobacteriales</taxon>
        <taxon>Mycobacteriaceae</taxon>
        <taxon>Mycobacterium</taxon>
        <taxon>Mycobacterium tuberculosis complex</taxon>
    </lineage>
</organism>
<evidence type="ECO:0000313" key="5">
    <source>
        <dbReference type="Proteomes" id="UP000039021"/>
    </source>
</evidence>
<gene>
    <name evidence="2" type="ORF">ERS007703_02524</name>
    <name evidence="3" type="ORF">ERS007739_01225</name>
</gene>
<reference evidence="2" key="2">
    <citation type="submission" date="2015-03" db="EMBL/GenBank/DDBJ databases">
        <authorList>
            <person name="Murphy D."/>
        </authorList>
    </citation>
    <scope>NUCLEOTIDE SEQUENCE [LARGE SCALE GENOMIC DNA]</scope>
    <source>
        <strain evidence="2">K00500041</strain>
    </source>
</reference>
<evidence type="ECO:0000313" key="4">
    <source>
        <dbReference type="Proteomes" id="UP000038802"/>
    </source>
</evidence>
<feature type="compositionally biased region" description="Basic residues" evidence="1">
    <location>
        <begin position="1"/>
        <end position="10"/>
    </location>
</feature>
<dbReference type="Proteomes" id="UP000039021">
    <property type="component" value="Unassembled WGS sequence"/>
</dbReference>
<dbReference type="EMBL" id="CSBK01000437">
    <property type="protein sequence ID" value="COX39842.1"/>
    <property type="molecule type" value="Genomic_DNA"/>
</dbReference>
<evidence type="ECO:0000313" key="3">
    <source>
        <dbReference type="EMBL" id="COX39842.1"/>
    </source>
</evidence>
<dbReference type="Proteomes" id="UP000038802">
    <property type="component" value="Unassembled WGS sequence"/>
</dbReference>
<accession>A0A0U0T9J1</accession>
<evidence type="ECO:0000313" key="2">
    <source>
        <dbReference type="EMBL" id="COW01237.1"/>
    </source>
</evidence>
<protein>
    <submittedName>
        <fullName evidence="2">Uncharacterized protein</fullName>
    </submittedName>
</protein>
<evidence type="ECO:0000256" key="1">
    <source>
        <dbReference type="SAM" id="MobiDB-lite"/>
    </source>
</evidence>
<dbReference type="AlphaFoldDB" id="A0A0U0T9J1"/>
<reference evidence="3" key="3">
    <citation type="submission" date="2015-03" db="EMBL/GenBank/DDBJ databases">
        <authorList>
            <consortium name="Pathogen Informatics"/>
            <person name="Murphy D."/>
        </authorList>
    </citation>
    <scope>NUCLEOTIDE SEQUENCE</scope>
    <source>
        <strain evidence="3">N09902308</strain>
    </source>
</reference>
<feature type="region of interest" description="Disordered" evidence="1">
    <location>
        <begin position="1"/>
        <end position="22"/>
    </location>
</feature>
<proteinExistence type="predicted"/>